<accession>A0A813BR27</accession>
<dbReference type="AlphaFoldDB" id="A0A813BR27"/>
<name>A0A813BR27_9DINO</name>
<evidence type="ECO:0000256" key="1">
    <source>
        <dbReference type="SAM" id="Phobius"/>
    </source>
</evidence>
<dbReference type="Proteomes" id="UP000601435">
    <property type="component" value="Unassembled WGS sequence"/>
</dbReference>
<proteinExistence type="predicted"/>
<feature type="non-terminal residue" evidence="2">
    <location>
        <position position="1"/>
    </location>
</feature>
<comment type="caution">
    <text evidence="2">The sequence shown here is derived from an EMBL/GenBank/DDBJ whole genome shotgun (WGS) entry which is preliminary data.</text>
</comment>
<keyword evidence="1" id="KW-0812">Transmembrane</keyword>
<evidence type="ECO:0000313" key="3">
    <source>
        <dbReference type="Proteomes" id="UP000601435"/>
    </source>
</evidence>
<organism evidence="2 3">
    <name type="scientific">Symbiodinium necroappetens</name>
    <dbReference type="NCBI Taxonomy" id="1628268"/>
    <lineage>
        <taxon>Eukaryota</taxon>
        <taxon>Sar</taxon>
        <taxon>Alveolata</taxon>
        <taxon>Dinophyceae</taxon>
        <taxon>Suessiales</taxon>
        <taxon>Symbiodiniaceae</taxon>
        <taxon>Symbiodinium</taxon>
    </lineage>
</organism>
<feature type="transmembrane region" description="Helical" evidence="1">
    <location>
        <begin position="126"/>
        <end position="147"/>
    </location>
</feature>
<dbReference type="EMBL" id="CAJNJA010074497">
    <property type="protein sequence ID" value="CAE7912841.1"/>
    <property type="molecule type" value="Genomic_DNA"/>
</dbReference>
<reference evidence="2" key="1">
    <citation type="submission" date="2021-02" db="EMBL/GenBank/DDBJ databases">
        <authorList>
            <person name="Dougan E. K."/>
            <person name="Rhodes N."/>
            <person name="Thang M."/>
            <person name="Chan C."/>
        </authorList>
    </citation>
    <scope>NUCLEOTIDE SEQUENCE</scope>
</reference>
<feature type="transmembrane region" description="Helical" evidence="1">
    <location>
        <begin position="167"/>
        <end position="186"/>
    </location>
</feature>
<gene>
    <name evidence="2" type="ORF">SNEC2469_LOCUS31147</name>
</gene>
<evidence type="ECO:0000313" key="2">
    <source>
        <dbReference type="EMBL" id="CAE7912841.1"/>
    </source>
</evidence>
<sequence length="257" mass="28287">MSMMATISAPPAASKEVKVRTGPSTFAAVPASEIAPQCPVQQDQGRCWRLLGSVLVSAAVCTKATRAQRVRRLCKPVTTMREQAELLVSDRKALRIGNGDLESLISEEERETMTQKADTLQPYRQYVLFAAFGLILGAGNDLFWLVFQPSFFTKGFLPSGSTDDSQFSRLLVIFGLAAVGAGLYYVGNVVLAPAELPSVEAVISEEESGDSVEEVEESRMFYRLQGRWYYGLNLGQSYSISKCRDGSWKFEEELAGR</sequence>
<keyword evidence="1" id="KW-0472">Membrane</keyword>
<keyword evidence="3" id="KW-1185">Reference proteome</keyword>
<keyword evidence="1" id="KW-1133">Transmembrane helix</keyword>
<protein>
    <submittedName>
        <fullName evidence="2">Uncharacterized protein</fullName>
    </submittedName>
</protein>
<dbReference type="OrthoDB" id="413963at2759"/>